<sequence length="144" mass="16889">MAIHIDRQEDETEMRRSKRQRSDQKGPMQDVYNDDTATSNMNRTLRYYSRREIALHNTEGSAWIVAGDDVYDVTEYMHQHPAGKAPILKRTGGAVDCTQDLMFHSKRGQSMWRENCLIGRVTNNERLNGRPVEKPWWAFWDLQC</sequence>
<name>A0A9K3PKA0_9STRA</name>
<dbReference type="SMART" id="SM01117">
    <property type="entry name" value="Cyt-b5"/>
    <property type="match status" value="1"/>
</dbReference>
<evidence type="ECO:0000256" key="2">
    <source>
        <dbReference type="ARBA" id="ARBA00022723"/>
    </source>
</evidence>
<feature type="region of interest" description="Disordered" evidence="4">
    <location>
        <begin position="1"/>
        <end position="36"/>
    </location>
</feature>
<dbReference type="PANTHER" id="PTHR19359:SF146">
    <property type="entry name" value="B5, PUTATIVE-RELATED"/>
    <property type="match status" value="1"/>
</dbReference>
<dbReference type="GO" id="GO:0016020">
    <property type="term" value="C:membrane"/>
    <property type="evidence" value="ECO:0007669"/>
    <property type="project" value="TreeGrafter"/>
</dbReference>
<evidence type="ECO:0000256" key="1">
    <source>
        <dbReference type="ARBA" id="ARBA00022617"/>
    </source>
</evidence>
<keyword evidence="1" id="KW-0349">Heme</keyword>
<evidence type="ECO:0000256" key="4">
    <source>
        <dbReference type="SAM" id="MobiDB-lite"/>
    </source>
</evidence>
<dbReference type="InterPro" id="IPR050668">
    <property type="entry name" value="Cytochrome_b5"/>
</dbReference>
<keyword evidence="7" id="KW-1185">Reference proteome</keyword>
<organism evidence="6 7">
    <name type="scientific">Nitzschia inconspicua</name>
    <dbReference type="NCBI Taxonomy" id="303405"/>
    <lineage>
        <taxon>Eukaryota</taxon>
        <taxon>Sar</taxon>
        <taxon>Stramenopiles</taxon>
        <taxon>Ochrophyta</taxon>
        <taxon>Bacillariophyta</taxon>
        <taxon>Bacillariophyceae</taxon>
        <taxon>Bacillariophycidae</taxon>
        <taxon>Bacillariales</taxon>
        <taxon>Bacillariaceae</taxon>
        <taxon>Nitzschia</taxon>
    </lineage>
</organism>
<evidence type="ECO:0000313" key="7">
    <source>
        <dbReference type="Proteomes" id="UP000693970"/>
    </source>
</evidence>
<dbReference type="GO" id="GO:0046872">
    <property type="term" value="F:metal ion binding"/>
    <property type="evidence" value="ECO:0007669"/>
    <property type="project" value="UniProtKB-KW"/>
</dbReference>
<comment type="caution">
    <text evidence="6">The sequence shown here is derived from an EMBL/GenBank/DDBJ whole genome shotgun (WGS) entry which is preliminary data.</text>
</comment>
<feature type="domain" description="Cytochrome b5 heme-binding" evidence="5">
    <location>
        <begin position="45"/>
        <end position="122"/>
    </location>
</feature>
<dbReference type="Pfam" id="PF00173">
    <property type="entry name" value="Cyt-b5"/>
    <property type="match status" value="1"/>
</dbReference>
<reference evidence="6" key="2">
    <citation type="submission" date="2021-04" db="EMBL/GenBank/DDBJ databases">
        <authorList>
            <person name="Podell S."/>
        </authorList>
    </citation>
    <scope>NUCLEOTIDE SEQUENCE</scope>
    <source>
        <strain evidence="6">Hildebrandi</strain>
    </source>
</reference>
<dbReference type="OrthoDB" id="43646at2759"/>
<keyword evidence="2" id="KW-0479">Metal-binding</keyword>
<dbReference type="AlphaFoldDB" id="A0A9K3PKA0"/>
<dbReference type="InterPro" id="IPR001199">
    <property type="entry name" value="Cyt_B5-like_heme/steroid-bd"/>
</dbReference>
<keyword evidence="3" id="KW-0408">Iron</keyword>
<gene>
    <name evidence="6" type="ORF">IV203_009698</name>
</gene>
<dbReference type="PANTHER" id="PTHR19359">
    <property type="entry name" value="CYTOCHROME B5"/>
    <property type="match status" value="1"/>
</dbReference>
<evidence type="ECO:0000313" key="6">
    <source>
        <dbReference type="EMBL" id="KAG7350338.1"/>
    </source>
</evidence>
<accession>A0A9K3PKA0</accession>
<reference evidence="6" key="1">
    <citation type="journal article" date="2021" name="Sci. Rep.">
        <title>Diploid genomic architecture of Nitzschia inconspicua, an elite biomass production diatom.</title>
        <authorList>
            <person name="Oliver A."/>
            <person name="Podell S."/>
            <person name="Pinowska A."/>
            <person name="Traller J.C."/>
            <person name="Smith S.R."/>
            <person name="McClure R."/>
            <person name="Beliaev A."/>
            <person name="Bohutskyi P."/>
            <person name="Hill E.A."/>
            <person name="Rabines A."/>
            <person name="Zheng H."/>
            <person name="Allen L.Z."/>
            <person name="Kuo A."/>
            <person name="Grigoriev I.V."/>
            <person name="Allen A.E."/>
            <person name="Hazlebeck D."/>
            <person name="Allen E.E."/>
        </authorList>
    </citation>
    <scope>NUCLEOTIDE SEQUENCE</scope>
    <source>
        <strain evidence="6">Hildebrandi</strain>
    </source>
</reference>
<protein>
    <submittedName>
        <fullName evidence="6">Cytochrome b5-like heme/steroid binding domain containing protein</fullName>
    </submittedName>
</protein>
<dbReference type="EMBL" id="JAGRRH010000018">
    <property type="protein sequence ID" value="KAG7350338.1"/>
    <property type="molecule type" value="Genomic_DNA"/>
</dbReference>
<dbReference type="Proteomes" id="UP000693970">
    <property type="component" value="Unassembled WGS sequence"/>
</dbReference>
<dbReference type="PROSITE" id="PS50255">
    <property type="entry name" value="CYTOCHROME_B5_2"/>
    <property type="match status" value="1"/>
</dbReference>
<evidence type="ECO:0000256" key="3">
    <source>
        <dbReference type="ARBA" id="ARBA00023004"/>
    </source>
</evidence>
<dbReference type="GO" id="GO:0020037">
    <property type="term" value="F:heme binding"/>
    <property type="evidence" value="ECO:0007669"/>
    <property type="project" value="TreeGrafter"/>
</dbReference>
<evidence type="ECO:0000259" key="5">
    <source>
        <dbReference type="PROSITE" id="PS50255"/>
    </source>
</evidence>
<proteinExistence type="predicted"/>